<dbReference type="InterPro" id="IPR023754">
    <property type="entry name" value="HemeA_Synthase_type2"/>
</dbReference>
<evidence type="ECO:0000256" key="7">
    <source>
        <dbReference type="ARBA" id="ARBA00023004"/>
    </source>
</evidence>
<feature type="transmembrane region" description="Helical" evidence="12">
    <location>
        <begin position="141"/>
        <end position="159"/>
    </location>
</feature>
<name>A0A6I4SZ26_9SPHN</name>
<feature type="transmembrane region" description="Helical" evidence="12">
    <location>
        <begin position="214"/>
        <end position="244"/>
    </location>
</feature>
<dbReference type="AlphaFoldDB" id="A0A6I4SZ26"/>
<feature type="transmembrane region" description="Helical" evidence="12">
    <location>
        <begin position="276"/>
        <end position="297"/>
    </location>
</feature>
<evidence type="ECO:0000256" key="8">
    <source>
        <dbReference type="ARBA" id="ARBA00023133"/>
    </source>
</evidence>
<evidence type="ECO:0000256" key="3">
    <source>
        <dbReference type="ARBA" id="ARBA00022692"/>
    </source>
</evidence>
<dbReference type="GO" id="GO:0120547">
    <property type="term" value="F:heme A synthase activity"/>
    <property type="evidence" value="ECO:0007669"/>
    <property type="project" value="UniProtKB-EC"/>
</dbReference>
<comment type="function">
    <text evidence="12">Catalyzes the conversion of heme O to heme A by two successive hydroxylations of the methyl group at C8. The first hydroxylation forms heme I, the second hydroxylation results in an unstable dihydroxymethyl group, which spontaneously dehydrates, resulting in the formyl group of heme A.</text>
</comment>
<evidence type="ECO:0000313" key="14">
    <source>
        <dbReference type="Proteomes" id="UP000433652"/>
    </source>
</evidence>
<dbReference type="UniPathway" id="UPA00269">
    <property type="reaction ID" value="UER00713"/>
</dbReference>
<keyword evidence="14" id="KW-1185">Reference proteome</keyword>
<comment type="caution">
    <text evidence="13">The sequence shown here is derived from an EMBL/GenBank/DDBJ whole genome shotgun (WGS) entry which is preliminary data.</text>
</comment>
<comment type="pathway">
    <text evidence="10 12">Porphyrin-containing compound metabolism; heme A biosynthesis; heme A from heme O: step 1/1.</text>
</comment>
<evidence type="ECO:0000256" key="11">
    <source>
        <dbReference type="ARBA" id="ARBA00048044"/>
    </source>
</evidence>
<keyword evidence="4 12" id="KW-0479">Metal-binding</keyword>
<evidence type="ECO:0000256" key="6">
    <source>
        <dbReference type="ARBA" id="ARBA00023002"/>
    </source>
</evidence>
<keyword evidence="7 12" id="KW-0408">Iron</keyword>
<evidence type="ECO:0000256" key="5">
    <source>
        <dbReference type="ARBA" id="ARBA00022989"/>
    </source>
</evidence>
<keyword evidence="9 12" id="KW-0472">Membrane</keyword>
<feature type="transmembrane region" description="Helical" evidence="12">
    <location>
        <begin position="111"/>
        <end position="129"/>
    </location>
</feature>
<proteinExistence type="inferred from homology"/>
<organism evidence="13 14">
    <name type="scientific">Croceibacterium salegens</name>
    <dbReference type="NCBI Taxonomy" id="1737568"/>
    <lineage>
        <taxon>Bacteria</taxon>
        <taxon>Pseudomonadati</taxon>
        <taxon>Pseudomonadota</taxon>
        <taxon>Alphaproteobacteria</taxon>
        <taxon>Sphingomonadales</taxon>
        <taxon>Erythrobacteraceae</taxon>
        <taxon>Croceibacterium</taxon>
    </lineage>
</organism>
<dbReference type="RefSeq" id="WP_159796350.1">
    <property type="nucleotide sequence ID" value="NZ_WTYM01000052.1"/>
</dbReference>
<gene>
    <name evidence="12" type="primary">ctaA</name>
    <name evidence="13" type="ORF">GRI89_13020</name>
</gene>
<evidence type="ECO:0000256" key="2">
    <source>
        <dbReference type="ARBA" id="ARBA00004141"/>
    </source>
</evidence>
<dbReference type="GO" id="GO:0005886">
    <property type="term" value="C:plasma membrane"/>
    <property type="evidence" value="ECO:0007669"/>
    <property type="project" value="UniProtKB-SubCell"/>
</dbReference>
<feature type="binding site" description="axial binding residue" evidence="12">
    <location>
        <position position="338"/>
    </location>
    <ligand>
        <name>heme</name>
        <dbReference type="ChEBI" id="CHEBI:30413"/>
    </ligand>
    <ligandPart>
        <name>Fe</name>
        <dbReference type="ChEBI" id="CHEBI:18248"/>
    </ligandPart>
</feature>
<keyword evidence="6 12" id="KW-0560">Oxidoreductase</keyword>
<evidence type="ECO:0000256" key="1">
    <source>
        <dbReference type="ARBA" id="ARBA00001970"/>
    </source>
</evidence>
<keyword evidence="3 12" id="KW-0812">Transmembrane</keyword>
<dbReference type="PANTHER" id="PTHR23289:SF2">
    <property type="entry name" value="CYTOCHROME C OXIDASE ASSEMBLY PROTEIN COX15 HOMOLOG"/>
    <property type="match status" value="1"/>
</dbReference>
<feature type="transmembrane region" description="Helical" evidence="12">
    <location>
        <begin position="24"/>
        <end position="44"/>
    </location>
</feature>
<comment type="similarity">
    <text evidence="12">Belongs to the COX15/CtaA family. Type 2 subfamily.</text>
</comment>
<dbReference type="GO" id="GO:0046872">
    <property type="term" value="F:metal ion binding"/>
    <property type="evidence" value="ECO:0007669"/>
    <property type="project" value="UniProtKB-KW"/>
</dbReference>
<dbReference type="Proteomes" id="UP000433652">
    <property type="component" value="Unassembled WGS sequence"/>
</dbReference>
<dbReference type="EC" id="1.17.99.9" evidence="12"/>
<comment type="catalytic activity">
    <reaction evidence="11">
        <text>Fe(II)-heme o + 2 A + H2O = Fe(II)-heme a + 2 AH2</text>
        <dbReference type="Rhea" id="RHEA:63388"/>
        <dbReference type="ChEBI" id="CHEBI:13193"/>
        <dbReference type="ChEBI" id="CHEBI:15377"/>
        <dbReference type="ChEBI" id="CHEBI:17499"/>
        <dbReference type="ChEBI" id="CHEBI:60530"/>
        <dbReference type="ChEBI" id="CHEBI:61715"/>
        <dbReference type="EC" id="1.17.99.9"/>
    </reaction>
    <physiologicalReaction direction="left-to-right" evidence="11">
        <dbReference type="Rhea" id="RHEA:63389"/>
    </physiologicalReaction>
</comment>
<dbReference type="PANTHER" id="PTHR23289">
    <property type="entry name" value="CYTOCHROME C OXIDASE ASSEMBLY PROTEIN COX15"/>
    <property type="match status" value="1"/>
</dbReference>
<evidence type="ECO:0000256" key="10">
    <source>
        <dbReference type="ARBA" id="ARBA00044501"/>
    </source>
</evidence>
<accession>A0A6I4SZ26</accession>
<reference evidence="13 14" key="1">
    <citation type="submission" date="2019-12" db="EMBL/GenBank/DDBJ databases">
        <title>Genomic-based taxomic classification of the family Erythrobacteraceae.</title>
        <authorList>
            <person name="Xu L."/>
        </authorList>
    </citation>
    <scope>NUCLEOTIDE SEQUENCE [LARGE SCALE GENOMIC DNA]</scope>
    <source>
        <strain evidence="13 14">MCCC 1K01500</strain>
    </source>
</reference>
<keyword evidence="8 12" id="KW-0350">Heme biosynthesis</keyword>
<keyword evidence="12" id="KW-1003">Cell membrane</keyword>
<dbReference type="HAMAP" id="MF_01665">
    <property type="entry name" value="HemeA_synth_type2"/>
    <property type="match status" value="1"/>
</dbReference>
<evidence type="ECO:0000313" key="13">
    <source>
        <dbReference type="EMBL" id="MXO60460.1"/>
    </source>
</evidence>
<comment type="subcellular location">
    <subcellularLocation>
        <location evidence="12">Cell membrane</location>
        <topology evidence="12">Multi-pass membrane protein</topology>
    </subcellularLocation>
    <subcellularLocation>
        <location evidence="2">Membrane</location>
        <topology evidence="2">Multi-pass membrane protein</topology>
    </subcellularLocation>
</comment>
<feature type="transmembrane region" description="Helical" evidence="12">
    <location>
        <begin position="171"/>
        <end position="193"/>
    </location>
</feature>
<keyword evidence="5 12" id="KW-1133">Transmembrane helix</keyword>
<evidence type="ECO:0000256" key="9">
    <source>
        <dbReference type="ARBA" id="ARBA00023136"/>
    </source>
</evidence>
<dbReference type="GO" id="GO:0016653">
    <property type="term" value="F:oxidoreductase activity, acting on NAD(P)H, heme protein as acceptor"/>
    <property type="evidence" value="ECO:0007669"/>
    <property type="project" value="TreeGrafter"/>
</dbReference>
<dbReference type="InterPro" id="IPR003780">
    <property type="entry name" value="COX15/CtaA_fam"/>
</dbReference>
<protein>
    <recommendedName>
        <fullName evidence="12">Heme A synthase</fullName>
        <shortName evidence="12">HAS</shortName>
        <ecNumber evidence="12">1.17.99.9</ecNumber>
    </recommendedName>
    <alternativeName>
        <fullName evidence="12">Cytochrome aa3-controlling protein</fullName>
    </alternativeName>
</protein>
<feature type="transmembrane region" description="Helical" evidence="12">
    <location>
        <begin position="333"/>
        <end position="353"/>
    </location>
</feature>
<dbReference type="GO" id="GO:0006784">
    <property type="term" value="P:heme A biosynthetic process"/>
    <property type="evidence" value="ECO:0007669"/>
    <property type="project" value="UniProtKB-UniRule"/>
</dbReference>
<dbReference type="Pfam" id="PF02628">
    <property type="entry name" value="COX15-CtaA"/>
    <property type="match status" value="1"/>
</dbReference>
<comment type="subunit">
    <text evidence="12">Interacts with CtaB.</text>
</comment>
<evidence type="ECO:0000256" key="4">
    <source>
        <dbReference type="ARBA" id="ARBA00022723"/>
    </source>
</evidence>
<feature type="binding site" description="axial binding residue" evidence="12">
    <location>
        <position position="282"/>
    </location>
    <ligand>
        <name>heme</name>
        <dbReference type="ChEBI" id="CHEBI:30413"/>
    </ligand>
    <ligandPart>
        <name>Fe</name>
        <dbReference type="ChEBI" id="CHEBI:18248"/>
    </ligandPart>
</feature>
<evidence type="ECO:0000256" key="12">
    <source>
        <dbReference type="HAMAP-Rule" id="MF_01665"/>
    </source>
</evidence>
<sequence length="360" mass="39013">MVATTGTLGGKSVSRTAQPRPRALGIWLLVLATLVVAIVAVGGITRLTESGVSITEWKPVTGALPPLSEAQWQAEFDAYRQTPQFIEVNGPSGMTLATYKFIYFWEWVHRLLARGVGLVLIAATAWFWVKRQIPAGYKPRLLALIALIGLQGAIGWWMVESGIVNDVKVSHFRLAVHLLTALFFLGGLVWTALDLLRLAMNPSARPARMTGFSGLVLGALTLQLLFGAWLAGLRAGVVAGGGWFSWDAWPLMQGEFFPDGVDWAAGALHALANDPFLVHFVHRWWAWVVVALLIVLARKVRARSRGASIAVHSAFGTQILLGIATVWSGVALWLAVLHQLTGALLVAATVWAAHSAGRRK</sequence>
<dbReference type="EMBL" id="WTYM01000052">
    <property type="protein sequence ID" value="MXO60460.1"/>
    <property type="molecule type" value="Genomic_DNA"/>
</dbReference>
<feature type="transmembrane region" description="Helical" evidence="12">
    <location>
        <begin position="309"/>
        <end position="327"/>
    </location>
</feature>
<comment type="cofactor">
    <cofactor evidence="1 12">
        <name>heme b</name>
        <dbReference type="ChEBI" id="CHEBI:60344"/>
    </cofactor>
</comment>
<dbReference type="OrthoDB" id="9793156at2"/>